<keyword evidence="1 4" id="KW-0378">Hydrolase</keyword>
<dbReference type="InterPro" id="IPR026444">
    <property type="entry name" value="Secre_tail"/>
</dbReference>
<dbReference type="PROSITE" id="PS51910">
    <property type="entry name" value="GH18_2"/>
    <property type="match status" value="1"/>
</dbReference>
<name>Q6SHW7_9BACT</name>
<dbReference type="AlphaFoldDB" id="Q6SHW7"/>
<dbReference type="Pfam" id="PF00704">
    <property type="entry name" value="Glyco_hydro_18"/>
    <property type="match status" value="1"/>
</dbReference>
<dbReference type="CAZy" id="GH18">
    <property type="family name" value="Glycoside Hydrolase Family 18"/>
</dbReference>
<dbReference type="GO" id="GO:0008061">
    <property type="term" value="F:chitin binding"/>
    <property type="evidence" value="ECO:0007669"/>
    <property type="project" value="InterPro"/>
</dbReference>
<dbReference type="PANTHER" id="PTHR46290">
    <property type="entry name" value="DI-N-ACETYLCHITOBIASE"/>
    <property type="match status" value="1"/>
</dbReference>
<dbReference type="Gene3D" id="3.20.20.80">
    <property type="entry name" value="Glycosidases"/>
    <property type="match status" value="1"/>
</dbReference>
<dbReference type="EMBL" id="AY458631">
    <property type="protein sequence ID" value="AAR37505.1"/>
    <property type="molecule type" value="Genomic_DNA"/>
</dbReference>
<dbReference type="PANTHER" id="PTHR46290:SF1">
    <property type="entry name" value="DI-N-ACETYLCHITOBIASE"/>
    <property type="match status" value="1"/>
</dbReference>
<dbReference type="Gene3D" id="3.10.50.10">
    <property type="match status" value="1"/>
</dbReference>
<dbReference type="SUPFAM" id="SSF51445">
    <property type="entry name" value="(Trans)glycosidases"/>
    <property type="match status" value="1"/>
</dbReference>
<dbReference type="InterPro" id="IPR011583">
    <property type="entry name" value="Chitinase_II/V-like_cat"/>
</dbReference>
<evidence type="ECO:0000259" key="3">
    <source>
        <dbReference type="PROSITE" id="PS51910"/>
    </source>
</evidence>
<dbReference type="Gene3D" id="2.60.40.10">
    <property type="entry name" value="Immunoglobulins"/>
    <property type="match status" value="1"/>
</dbReference>
<dbReference type="GO" id="GO:0009313">
    <property type="term" value="P:oligosaccharide catabolic process"/>
    <property type="evidence" value="ECO:0007669"/>
    <property type="project" value="TreeGrafter"/>
</dbReference>
<dbReference type="SUPFAM" id="SSF49265">
    <property type="entry name" value="Fibronectin type III"/>
    <property type="match status" value="1"/>
</dbReference>
<reference evidence="4" key="1">
    <citation type="submission" date="2003-11" db="EMBL/GenBank/DDBJ databases">
        <authorList>
            <person name="Heidelberg J.F."/>
            <person name="Eisen J.A."/>
            <person name="Nelson W.C."/>
            <person name="DeLong E.F."/>
        </authorList>
    </citation>
    <scope>NUCLEOTIDE SEQUENCE</scope>
</reference>
<dbReference type="Gene3D" id="2.60.40.4070">
    <property type="match status" value="1"/>
</dbReference>
<evidence type="ECO:0000256" key="2">
    <source>
        <dbReference type="ARBA" id="ARBA00023295"/>
    </source>
</evidence>
<dbReference type="SMART" id="SM00636">
    <property type="entry name" value="Glyco_18"/>
    <property type="match status" value="1"/>
</dbReference>
<protein>
    <submittedName>
        <fullName evidence="4">Glycosyl hydrolase, family 18</fullName>
    </submittedName>
</protein>
<proteinExistence type="predicted"/>
<dbReference type="InterPro" id="IPR036116">
    <property type="entry name" value="FN3_sf"/>
</dbReference>
<organism evidence="4">
    <name type="scientific">uncultured marine bacterium 159</name>
    <dbReference type="NCBI Taxonomy" id="257384"/>
    <lineage>
        <taxon>Bacteria</taxon>
        <taxon>environmental samples</taxon>
    </lineage>
</organism>
<dbReference type="InterPro" id="IPR029070">
    <property type="entry name" value="Chitinase_insertion_sf"/>
</dbReference>
<dbReference type="InterPro" id="IPR017853">
    <property type="entry name" value="GH"/>
</dbReference>
<dbReference type="InterPro" id="IPR051887">
    <property type="entry name" value="GH18_Domain-Containing"/>
</dbReference>
<sequence length="815" mass="89635">MHIVRPIILVFIAMSLFSFGQEHRSIHQIQLEYYNNNYNAHVDQQTNEPIISNQTRTITPTRTVFGYHPYWMGTAWQNYNYNLISTIAYFSAEATSTGGLSNLHGWPVTGLINTAHTNGVDVVLCVTLFNNSDLTTLLGNATYRQNLIDNLLTQVQAGNADGINVDFESFPASQKQNMVQFITDLTNTFHTEIPGSQVTLATPAVDWNDGWDYNALATVSDGLFIMGYDYYYSGSSSTGPNSPLTGNGYSISWTVNDYLNKTNNQPEKLIIGYPYFGFEWPATSSSAGAPTTDTGTAKFYAEMEGNALSYGKLWHESSQTPWYRYQNPNWVQGWYDDSLSLSLKYDFAINNDLLGVGIWAMGYDGSNLELWDLLSAKFGATAPPTTPTRLIIKNIGNGGVMIDFQGSQAADTYIVLRSYLGSNTLDTLGNYTQRPIIINNLNTSETYFLSVSAMNGFGFSPQTELMGVIPSTGNVKCLIINGFDRINGTNNTFDYIKQHGSAFHAQGYSFDNATNEAVIEGDIDLDNYAVVDWILGEEGTATSSFIGAEQDLVESYLENGGFLFVSGSEIGYDLSSQGSTSDNQFFQNYLKANYISDAAGGQQGTYSGYGVTNSLFDGISDITFDNGTHGTYDVDWPDGIKPVNGAEVCVKFDDVDYDIRGGMGVSYTGTFGISSENGGVVFLSVGFETIYPESKRDQLLDRILNFYETELSIVNNSQVALPETVSIHALYPNPTNSSLTLEFLSDLNNEVVQITIIDILGRKVKTVVIPLVGTHIHTWVWDGLDDSNRELPAGVYIVSLTSGHTIDAKKVTILK</sequence>
<dbReference type="InterPro" id="IPR013783">
    <property type="entry name" value="Ig-like_fold"/>
</dbReference>
<evidence type="ECO:0000313" key="4">
    <source>
        <dbReference type="EMBL" id="AAR37505.1"/>
    </source>
</evidence>
<gene>
    <name evidence="4" type="ORF">MBMO_EBAC750-03B02.7</name>
</gene>
<accession>Q6SHW7</accession>
<dbReference type="GO" id="GO:0016798">
    <property type="term" value="F:hydrolase activity, acting on glycosyl bonds"/>
    <property type="evidence" value="ECO:0007669"/>
    <property type="project" value="UniProtKB-KW"/>
</dbReference>
<dbReference type="NCBIfam" id="TIGR04183">
    <property type="entry name" value="Por_Secre_tail"/>
    <property type="match status" value="1"/>
</dbReference>
<dbReference type="InterPro" id="IPR001223">
    <property type="entry name" value="Glyco_hydro18_cat"/>
</dbReference>
<dbReference type="Pfam" id="PF18962">
    <property type="entry name" value="Por_Secre_tail"/>
    <property type="match status" value="1"/>
</dbReference>
<keyword evidence="2" id="KW-0326">Glycosidase</keyword>
<reference evidence="4" key="2">
    <citation type="submission" date="2003-12" db="EMBL/GenBank/DDBJ databases">
        <title>Monterey Bay Coastal Ocean Microbial Observatory environmental clone sequencing.</title>
        <authorList>
            <person name="DeLong E.F."/>
        </authorList>
    </citation>
    <scope>NUCLEOTIDE SEQUENCE</scope>
</reference>
<feature type="domain" description="GH18" evidence="3">
    <location>
        <begin position="62"/>
        <end position="381"/>
    </location>
</feature>
<evidence type="ECO:0000256" key="1">
    <source>
        <dbReference type="ARBA" id="ARBA00022801"/>
    </source>
</evidence>